<accession>A0A1I0W508</accession>
<evidence type="ECO:0000256" key="1">
    <source>
        <dbReference type="SAM" id="MobiDB-lite"/>
    </source>
</evidence>
<feature type="region of interest" description="Disordered" evidence="1">
    <location>
        <begin position="138"/>
        <end position="167"/>
    </location>
</feature>
<proteinExistence type="predicted"/>
<organism evidence="2 3">
    <name type="scientific">Cellulomonas marina</name>
    <dbReference type="NCBI Taxonomy" id="988821"/>
    <lineage>
        <taxon>Bacteria</taxon>
        <taxon>Bacillati</taxon>
        <taxon>Actinomycetota</taxon>
        <taxon>Actinomycetes</taxon>
        <taxon>Micrococcales</taxon>
        <taxon>Cellulomonadaceae</taxon>
        <taxon>Cellulomonas</taxon>
    </lineage>
</organism>
<dbReference type="Proteomes" id="UP000199012">
    <property type="component" value="Unassembled WGS sequence"/>
</dbReference>
<evidence type="ECO:0000313" key="3">
    <source>
        <dbReference type="Proteomes" id="UP000199012"/>
    </source>
</evidence>
<dbReference type="STRING" id="988821.SAMN05421867_102180"/>
<dbReference type="AlphaFoldDB" id="A0A1I0W508"/>
<name>A0A1I0W508_9CELL</name>
<keyword evidence="3" id="KW-1185">Reference proteome</keyword>
<protein>
    <submittedName>
        <fullName evidence="2">Uncharacterized protein</fullName>
    </submittedName>
</protein>
<evidence type="ECO:0000313" key="2">
    <source>
        <dbReference type="EMBL" id="SFA83641.1"/>
    </source>
</evidence>
<sequence>MLLAAVVAGLTWAAGLRTATVGLLALAVLVATALVVRADPPPDPVLPRPEPPPVPGARTDVGDLVWVLTTRGGDVGLGFHRRLQAAAHVRLRAVGVDPDDAASVVAALGPAVAATLGTAAPPRTGAAVAALDALERLRPAGAPPGGPTTAKSTASSTAPPVARGGTA</sequence>
<feature type="compositionally biased region" description="Low complexity" evidence="1">
    <location>
        <begin position="147"/>
        <end position="160"/>
    </location>
</feature>
<gene>
    <name evidence="2" type="ORF">SAMN05421867_102180</name>
</gene>
<reference evidence="2 3" key="1">
    <citation type="submission" date="2016-10" db="EMBL/GenBank/DDBJ databases">
        <authorList>
            <person name="de Groot N.N."/>
        </authorList>
    </citation>
    <scope>NUCLEOTIDE SEQUENCE [LARGE SCALE GENOMIC DNA]</scope>
    <source>
        <strain evidence="2 3">CGMCC 4.6945</strain>
    </source>
</reference>
<dbReference type="EMBL" id="FOKA01000002">
    <property type="protein sequence ID" value="SFA83641.1"/>
    <property type="molecule type" value="Genomic_DNA"/>
</dbReference>